<name>A0ABQ4I472_9ACTN</name>
<dbReference type="SUPFAM" id="SSF55486">
    <property type="entry name" value="Metalloproteases ('zincins'), catalytic domain"/>
    <property type="match status" value="1"/>
</dbReference>
<protein>
    <recommendedName>
        <fullName evidence="3">Peptidase M3A/M3B catalytic domain-containing protein</fullName>
    </recommendedName>
</protein>
<evidence type="ECO:0000313" key="2">
    <source>
        <dbReference type="Proteomes" id="UP000647017"/>
    </source>
</evidence>
<dbReference type="Gene3D" id="1.10.1370.30">
    <property type="match status" value="1"/>
</dbReference>
<sequence length="483" mass="53011">MSTHPLIDSLRPPVATILDTLATAEARYCLGEATTFEPAKIHAAWPDIFRPDTVTALRTAGLADGAGRPFVGLVLQALIEAETAPLHAGIAEREKAVTVTDANGTRMDLARARRLAARDAAAPRDHLHELYDREVAPLWLEAQQRRLAVVTAAGYRDLIDYADRVQRHDLGRLEREARGFLDSTRVRYESIRRPLFAAGPFTVAQLIGAARTTFADPVDLATCLPLLRLLVSELGLEFAPRIRLDLEARPGKVPGAYCLPVRVPDDIVVAVSAGGGVGDCRPLFHEVGHALHFAYTGSELPVDCRRMGDEGLVEGWGVVTENIFLHRGWLDRSFPGRTATALGHDTAQRLLIVTRAQCVRLLFAVDAARRPTTPAELRARYDQLMAEHLGARPGPIEYLDVLCGDFVSATRLRSWEFGTSVAHLLAHEIGPDWPGDPRAGRWLREHWRVGVSHTATEAIDRWAAPQVSLEAVAENLADNMINS</sequence>
<dbReference type="RefSeq" id="WP_204014547.1">
    <property type="nucleotide sequence ID" value="NZ_BOOZ01000059.1"/>
</dbReference>
<evidence type="ECO:0000313" key="1">
    <source>
        <dbReference type="EMBL" id="GIJ12698.1"/>
    </source>
</evidence>
<reference evidence="1 2" key="1">
    <citation type="submission" date="2021-01" db="EMBL/GenBank/DDBJ databases">
        <title>Whole genome shotgun sequence of Verrucosispora andamanensis NBRC 109075.</title>
        <authorList>
            <person name="Komaki H."/>
            <person name="Tamura T."/>
        </authorList>
    </citation>
    <scope>NUCLEOTIDE SEQUENCE [LARGE SCALE GENOMIC DNA]</scope>
    <source>
        <strain evidence="1 2">NBRC 109075</strain>
    </source>
</reference>
<dbReference type="Proteomes" id="UP000647017">
    <property type="component" value="Unassembled WGS sequence"/>
</dbReference>
<organism evidence="1 2">
    <name type="scientific">Micromonospora andamanensis</name>
    <dbReference type="NCBI Taxonomy" id="1287068"/>
    <lineage>
        <taxon>Bacteria</taxon>
        <taxon>Bacillati</taxon>
        <taxon>Actinomycetota</taxon>
        <taxon>Actinomycetes</taxon>
        <taxon>Micromonosporales</taxon>
        <taxon>Micromonosporaceae</taxon>
        <taxon>Micromonospora</taxon>
    </lineage>
</organism>
<keyword evidence="2" id="KW-1185">Reference proteome</keyword>
<comment type="caution">
    <text evidence="1">The sequence shown here is derived from an EMBL/GenBank/DDBJ whole genome shotgun (WGS) entry which is preliminary data.</text>
</comment>
<gene>
    <name evidence="1" type="ORF">Van01_59120</name>
</gene>
<dbReference type="EMBL" id="BOOZ01000059">
    <property type="protein sequence ID" value="GIJ12698.1"/>
    <property type="molecule type" value="Genomic_DNA"/>
</dbReference>
<accession>A0ABQ4I472</accession>
<evidence type="ECO:0008006" key="3">
    <source>
        <dbReference type="Google" id="ProtNLM"/>
    </source>
</evidence>
<proteinExistence type="predicted"/>